<evidence type="ECO:0000313" key="3">
    <source>
        <dbReference type="Proteomes" id="UP000016933"/>
    </source>
</evidence>
<dbReference type="STRING" id="675120.M2YNA7"/>
<name>M2YNA7_DOTSN</name>
<reference evidence="2 3" key="2">
    <citation type="journal article" date="2012" name="PLoS Pathog.">
        <title>Diverse lifestyles and strategies of plant pathogenesis encoded in the genomes of eighteen Dothideomycetes fungi.</title>
        <authorList>
            <person name="Ohm R.A."/>
            <person name="Feau N."/>
            <person name="Henrissat B."/>
            <person name="Schoch C.L."/>
            <person name="Horwitz B.A."/>
            <person name="Barry K.W."/>
            <person name="Condon B.J."/>
            <person name="Copeland A.C."/>
            <person name="Dhillon B."/>
            <person name="Glaser F."/>
            <person name="Hesse C.N."/>
            <person name="Kosti I."/>
            <person name="LaButti K."/>
            <person name="Lindquist E.A."/>
            <person name="Lucas S."/>
            <person name="Salamov A.A."/>
            <person name="Bradshaw R.E."/>
            <person name="Ciuffetti L."/>
            <person name="Hamelin R.C."/>
            <person name="Kema G.H.J."/>
            <person name="Lawrence C."/>
            <person name="Scott J.A."/>
            <person name="Spatafora J.W."/>
            <person name="Turgeon B.G."/>
            <person name="de Wit P.J.G.M."/>
            <person name="Zhong S."/>
            <person name="Goodwin S.B."/>
            <person name="Grigoriev I.V."/>
        </authorList>
    </citation>
    <scope>NUCLEOTIDE SEQUENCE [LARGE SCALE GENOMIC DNA]</scope>
    <source>
        <strain evidence="3">NZE10 / CBS 128990</strain>
    </source>
</reference>
<keyword evidence="3" id="KW-1185">Reference proteome</keyword>
<organism evidence="2 3">
    <name type="scientific">Dothistroma septosporum (strain NZE10 / CBS 128990)</name>
    <name type="common">Red band needle blight fungus</name>
    <name type="synonym">Mycosphaerella pini</name>
    <dbReference type="NCBI Taxonomy" id="675120"/>
    <lineage>
        <taxon>Eukaryota</taxon>
        <taxon>Fungi</taxon>
        <taxon>Dikarya</taxon>
        <taxon>Ascomycota</taxon>
        <taxon>Pezizomycotina</taxon>
        <taxon>Dothideomycetes</taxon>
        <taxon>Dothideomycetidae</taxon>
        <taxon>Mycosphaerellales</taxon>
        <taxon>Mycosphaerellaceae</taxon>
        <taxon>Dothistroma</taxon>
    </lineage>
</organism>
<proteinExistence type="predicted"/>
<evidence type="ECO:0000256" key="1">
    <source>
        <dbReference type="SAM" id="MobiDB-lite"/>
    </source>
</evidence>
<protein>
    <submittedName>
        <fullName evidence="2">Uncharacterized protein</fullName>
    </submittedName>
</protein>
<dbReference type="eggNOG" id="ENOG502RUPH">
    <property type="taxonomic scope" value="Eukaryota"/>
</dbReference>
<dbReference type="Proteomes" id="UP000016933">
    <property type="component" value="Unassembled WGS sequence"/>
</dbReference>
<dbReference type="AlphaFoldDB" id="M2YNA7"/>
<dbReference type="OrthoDB" id="21470at2759"/>
<dbReference type="HOGENOM" id="CLU_1030687_0_0_1"/>
<reference evidence="3" key="1">
    <citation type="journal article" date="2012" name="PLoS Genet.">
        <title>The genomes of the fungal plant pathogens Cladosporium fulvum and Dothistroma septosporum reveal adaptation to different hosts and lifestyles but also signatures of common ancestry.</title>
        <authorList>
            <person name="de Wit P.J.G.M."/>
            <person name="van der Burgt A."/>
            <person name="Oekmen B."/>
            <person name="Stergiopoulos I."/>
            <person name="Abd-Elsalam K.A."/>
            <person name="Aerts A.L."/>
            <person name="Bahkali A.H."/>
            <person name="Beenen H.G."/>
            <person name="Chettri P."/>
            <person name="Cox M.P."/>
            <person name="Datema E."/>
            <person name="de Vries R.P."/>
            <person name="Dhillon B."/>
            <person name="Ganley A.R."/>
            <person name="Griffiths S.A."/>
            <person name="Guo Y."/>
            <person name="Hamelin R.C."/>
            <person name="Henrissat B."/>
            <person name="Kabir M.S."/>
            <person name="Jashni M.K."/>
            <person name="Kema G."/>
            <person name="Klaubauf S."/>
            <person name="Lapidus A."/>
            <person name="Levasseur A."/>
            <person name="Lindquist E."/>
            <person name="Mehrabi R."/>
            <person name="Ohm R.A."/>
            <person name="Owen T.J."/>
            <person name="Salamov A."/>
            <person name="Schwelm A."/>
            <person name="Schijlen E."/>
            <person name="Sun H."/>
            <person name="van den Burg H.A."/>
            <person name="van Ham R.C.H.J."/>
            <person name="Zhang S."/>
            <person name="Goodwin S.B."/>
            <person name="Grigoriev I.V."/>
            <person name="Collemare J."/>
            <person name="Bradshaw R.E."/>
        </authorList>
    </citation>
    <scope>NUCLEOTIDE SEQUENCE [LARGE SCALE GENOMIC DNA]</scope>
    <source>
        <strain evidence="3">NZE10 / CBS 128990</strain>
    </source>
</reference>
<feature type="compositionally biased region" description="Gly residues" evidence="1">
    <location>
        <begin position="255"/>
        <end position="264"/>
    </location>
</feature>
<dbReference type="EMBL" id="KB446540">
    <property type="protein sequence ID" value="EME43455.1"/>
    <property type="molecule type" value="Genomic_DNA"/>
</dbReference>
<accession>M2YNA7</accession>
<feature type="compositionally biased region" description="Gly residues" evidence="1">
    <location>
        <begin position="226"/>
        <end position="247"/>
    </location>
</feature>
<evidence type="ECO:0000313" key="2">
    <source>
        <dbReference type="EMBL" id="EME43455.1"/>
    </source>
</evidence>
<feature type="region of interest" description="Disordered" evidence="1">
    <location>
        <begin position="226"/>
        <end position="270"/>
    </location>
</feature>
<gene>
    <name evidence="2" type="ORF">DOTSEDRAFT_72741</name>
</gene>
<sequence length="270" mass="30034">MQLTTKWQDLKVFDKDEIGRLTSAAKTIQDRDWNRTLIDLALDEQQRLNEEKKAEAEAYKWVLPIRHGVKDDPEAPWWELPAANGLYMKSTRGFPLRAAAFPRGGYELRNGGREADPDLKHEVTALHKELLHCFDDFTNPDEVQDIDALGNKVWKDPERPTRNYWGFTYDGVEKARENSRKFRESAIGYDGVPLLLPDLNPFDEVDGAVQRARALAASRGMGGSGFDIGGGRGRGSGAGAHGRGGPWRGPPRGNGFRGGGGRGTFQGRPY</sequence>